<dbReference type="PANTHER" id="PTHR31344:SF15">
    <property type="entry name" value="EEIG1_EHBP1 PROTEIN AMINO-TERMINAL DOMAIN PROTEIN"/>
    <property type="match status" value="1"/>
</dbReference>
<evidence type="ECO:0008006" key="4">
    <source>
        <dbReference type="Google" id="ProtNLM"/>
    </source>
</evidence>
<dbReference type="GO" id="GO:0005643">
    <property type="term" value="C:nuclear pore"/>
    <property type="evidence" value="ECO:0007669"/>
    <property type="project" value="InterPro"/>
</dbReference>
<dbReference type="PANTHER" id="PTHR31344">
    <property type="entry name" value="NUCLEAR PORE COMPLEX PROTEIN NUP205"/>
    <property type="match status" value="1"/>
</dbReference>
<gene>
    <name evidence="2" type="ORF">RND71_018399</name>
</gene>
<feature type="region of interest" description="Disordered" evidence="1">
    <location>
        <begin position="152"/>
        <end position="190"/>
    </location>
</feature>
<evidence type="ECO:0000256" key="1">
    <source>
        <dbReference type="SAM" id="MobiDB-lite"/>
    </source>
</evidence>
<keyword evidence="3" id="KW-1185">Reference proteome</keyword>
<dbReference type="EMBL" id="JAVYJV010000009">
    <property type="protein sequence ID" value="KAK4363158.1"/>
    <property type="molecule type" value="Genomic_DNA"/>
</dbReference>
<reference evidence="2" key="1">
    <citation type="submission" date="2023-12" db="EMBL/GenBank/DDBJ databases">
        <title>Genome assembly of Anisodus tanguticus.</title>
        <authorList>
            <person name="Wang Y.-J."/>
        </authorList>
    </citation>
    <scope>NUCLEOTIDE SEQUENCE</scope>
    <source>
        <strain evidence="2">KB-2021</strain>
        <tissue evidence="2">Leaf</tissue>
    </source>
</reference>
<evidence type="ECO:0000313" key="2">
    <source>
        <dbReference type="EMBL" id="KAK4363158.1"/>
    </source>
</evidence>
<dbReference type="Proteomes" id="UP001291623">
    <property type="component" value="Unassembled WGS sequence"/>
</dbReference>
<comment type="caution">
    <text evidence="2">The sequence shown here is derived from an EMBL/GenBank/DDBJ whole genome shotgun (WGS) entry which is preliminary data.</text>
</comment>
<protein>
    <recommendedName>
        <fullName evidence="4">C2 NT-type domain-containing protein</fullName>
    </recommendedName>
</protein>
<sequence length="238" mass="26098">MVSGPRAKTRKGLSVQVDYLVHIQEIKLWSGVGEGRIEFNKSFKLLVTLLKEISIKGGDRDGDAFQKNCIEFNLYEPRRDKTVKCQLLGTAIINLAEYGVVKEGLNPFERSRMSSSSSREVLTREASIDCSCVESVSTLTSEEYAEEAEIASFTDDDGSSHSSVAVSSSANGSNCGSLPQGEGTREPTQNRRVRVGFGIEVLEEGFPLRISFTAACEEAKSHDKLIQRPVTFCGSIFL</sequence>
<name>A0AAE1VAY6_9SOLA</name>
<dbReference type="InterPro" id="IPR021827">
    <property type="entry name" value="Nup186/Nup192/Nup205"/>
</dbReference>
<feature type="compositionally biased region" description="Low complexity" evidence="1">
    <location>
        <begin position="160"/>
        <end position="177"/>
    </location>
</feature>
<organism evidence="2 3">
    <name type="scientific">Anisodus tanguticus</name>
    <dbReference type="NCBI Taxonomy" id="243964"/>
    <lineage>
        <taxon>Eukaryota</taxon>
        <taxon>Viridiplantae</taxon>
        <taxon>Streptophyta</taxon>
        <taxon>Embryophyta</taxon>
        <taxon>Tracheophyta</taxon>
        <taxon>Spermatophyta</taxon>
        <taxon>Magnoliopsida</taxon>
        <taxon>eudicotyledons</taxon>
        <taxon>Gunneridae</taxon>
        <taxon>Pentapetalae</taxon>
        <taxon>asterids</taxon>
        <taxon>lamiids</taxon>
        <taxon>Solanales</taxon>
        <taxon>Solanaceae</taxon>
        <taxon>Solanoideae</taxon>
        <taxon>Hyoscyameae</taxon>
        <taxon>Anisodus</taxon>
    </lineage>
</organism>
<dbReference type="AlphaFoldDB" id="A0AAE1VAY6"/>
<accession>A0AAE1VAY6</accession>
<proteinExistence type="predicted"/>
<evidence type="ECO:0000313" key="3">
    <source>
        <dbReference type="Proteomes" id="UP001291623"/>
    </source>
</evidence>